<comment type="caution">
    <text evidence="1">The sequence shown here is derived from an EMBL/GenBank/DDBJ whole genome shotgun (WGS) entry which is preliminary data.</text>
</comment>
<protein>
    <submittedName>
        <fullName evidence="1">Uncharacterized protein</fullName>
    </submittedName>
</protein>
<dbReference type="EMBL" id="CAKOGP040001180">
    <property type="protein sequence ID" value="CAJ1943991.1"/>
    <property type="molecule type" value="Genomic_DNA"/>
</dbReference>
<accession>A0AAD2CWG2</accession>
<dbReference type="Proteomes" id="UP001295423">
    <property type="component" value="Unassembled WGS sequence"/>
</dbReference>
<name>A0AAD2CWG2_9STRA</name>
<reference evidence="1" key="1">
    <citation type="submission" date="2023-08" db="EMBL/GenBank/DDBJ databases">
        <authorList>
            <person name="Audoor S."/>
            <person name="Bilcke G."/>
        </authorList>
    </citation>
    <scope>NUCLEOTIDE SEQUENCE</scope>
</reference>
<gene>
    <name evidence="1" type="ORF">CYCCA115_LOCUS8687</name>
</gene>
<keyword evidence="2" id="KW-1185">Reference proteome</keyword>
<organism evidence="1 2">
    <name type="scientific">Cylindrotheca closterium</name>
    <dbReference type="NCBI Taxonomy" id="2856"/>
    <lineage>
        <taxon>Eukaryota</taxon>
        <taxon>Sar</taxon>
        <taxon>Stramenopiles</taxon>
        <taxon>Ochrophyta</taxon>
        <taxon>Bacillariophyta</taxon>
        <taxon>Bacillariophyceae</taxon>
        <taxon>Bacillariophycidae</taxon>
        <taxon>Bacillariales</taxon>
        <taxon>Bacillariaceae</taxon>
        <taxon>Cylindrotheca</taxon>
    </lineage>
</organism>
<evidence type="ECO:0000313" key="1">
    <source>
        <dbReference type="EMBL" id="CAJ1943991.1"/>
    </source>
</evidence>
<dbReference type="AlphaFoldDB" id="A0AAD2CWG2"/>
<proteinExistence type="predicted"/>
<evidence type="ECO:0000313" key="2">
    <source>
        <dbReference type="Proteomes" id="UP001295423"/>
    </source>
</evidence>
<sequence length="138" mass="15327">MAKPLYSKFTGDNVEINSLALLEGRYTLPDLLDPATASFLSHCQFHKGHSPVHLQVSKDDHVYCWSRNPKNKGSKPHGLHNGHFKAAIQSSSIAYCDALFRNIPLTTGFVPLQWQNLINFAIEKKPGDFCLSQCCGLA</sequence>